<protein>
    <submittedName>
        <fullName evidence="1">Uncharacterized protein</fullName>
    </submittedName>
</protein>
<dbReference type="RefSeq" id="WP_243096832.1">
    <property type="nucleotide sequence ID" value="NZ_MCIB01000001.1"/>
</dbReference>
<keyword evidence="2" id="KW-1185">Reference proteome</keyword>
<proteinExistence type="predicted"/>
<dbReference type="AlphaFoldDB" id="A0A419TAR6"/>
<name>A0A419TAR6_9FIRM</name>
<comment type="caution">
    <text evidence="1">The sequence shown here is derived from an EMBL/GenBank/DDBJ whole genome shotgun (WGS) entry which is preliminary data.</text>
</comment>
<evidence type="ECO:0000313" key="1">
    <source>
        <dbReference type="EMBL" id="RKD34584.1"/>
    </source>
</evidence>
<dbReference type="Proteomes" id="UP000284177">
    <property type="component" value="Unassembled WGS sequence"/>
</dbReference>
<organism evidence="1 2">
    <name type="scientific">Thermohalobacter berrensis</name>
    <dbReference type="NCBI Taxonomy" id="99594"/>
    <lineage>
        <taxon>Bacteria</taxon>
        <taxon>Bacillati</taxon>
        <taxon>Bacillota</taxon>
        <taxon>Tissierellia</taxon>
        <taxon>Tissierellales</taxon>
        <taxon>Thermohalobacteraceae</taxon>
        <taxon>Thermohalobacter</taxon>
    </lineage>
</organism>
<reference evidence="1 2" key="1">
    <citation type="submission" date="2016-08" db="EMBL/GenBank/DDBJ databases">
        <title>Novel Firmicutes and Novel Genomes.</title>
        <authorList>
            <person name="Poppleton D.I."/>
            <person name="Gribaldo S."/>
        </authorList>
    </citation>
    <scope>NUCLEOTIDE SEQUENCE [LARGE SCALE GENOMIC DNA]</scope>
    <source>
        <strain evidence="1 2">CTT3</strain>
    </source>
</reference>
<evidence type="ECO:0000313" key="2">
    <source>
        <dbReference type="Proteomes" id="UP000284177"/>
    </source>
</evidence>
<dbReference type="EMBL" id="MCIB01000001">
    <property type="protein sequence ID" value="RKD34584.1"/>
    <property type="molecule type" value="Genomic_DNA"/>
</dbReference>
<accession>A0A419TAR6</accession>
<sequence length="87" mass="10058">MTEGGQYRILLYRDYYRVLNGPIELKRVNMEDKTEIFYGDYDEISFSYSGAPIYGGTTVTIGNDKIKRYYKITIVPSSGRILVIDDK</sequence>
<gene>
    <name evidence="1" type="ORF">BET03_01795</name>
</gene>